<evidence type="ECO:0000313" key="2">
    <source>
        <dbReference type="EMBL" id="CAD5107562.1"/>
    </source>
</evidence>
<name>A0A7U7IA37_9GAMM</name>
<dbReference type="RefSeq" id="WP_187670903.1">
    <property type="nucleotide sequence ID" value="NZ_CAJFCI010000037.1"/>
</dbReference>
<keyword evidence="1" id="KW-0732">Signal</keyword>
<sequence length="107" mass="12320">MSAIRILLGALLVGVVCSAQAGRIDDTRERAKEMEARCEAERTEKLKPIQEAKVRECIAEGRKADWCQRYFRDYGWGRARGGTRAENLFYDLPVCEEAFRLRKQIQP</sequence>
<feature type="signal peptide" evidence="1">
    <location>
        <begin position="1"/>
        <end position="21"/>
    </location>
</feature>
<evidence type="ECO:0000256" key="1">
    <source>
        <dbReference type="SAM" id="SignalP"/>
    </source>
</evidence>
<feature type="chain" id="PRO_5031041536" evidence="1">
    <location>
        <begin position="22"/>
        <end position="107"/>
    </location>
</feature>
<comment type="caution">
    <text evidence="2">The sequence shown here is derived from an EMBL/GenBank/DDBJ whole genome shotgun (WGS) entry which is preliminary data.</text>
</comment>
<accession>A0A7U7IA37</accession>
<organism evidence="2 3">
    <name type="scientific">Zestomonas carbonaria</name>
    <dbReference type="NCBI Taxonomy" id="2762745"/>
    <lineage>
        <taxon>Bacteria</taxon>
        <taxon>Pseudomonadati</taxon>
        <taxon>Pseudomonadota</taxon>
        <taxon>Gammaproteobacteria</taxon>
        <taxon>Pseudomonadales</taxon>
        <taxon>Pseudomonadaceae</taxon>
        <taxon>Zestomonas</taxon>
    </lineage>
</organism>
<dbReference type="Proteomes" id="UP000583387">
    <property type="component" value="Unassembled WGS sequence"/>
</dbReference>
<keyword evidence="3" id="KW-1185">Reference proteome</keyword>
<gene>
    <name evidence="2" type="ORF">PSEWESI4_01835</name>
</gene>
<evidence type="ECO:0000313" key="3">
    <source>
        <dbReference type="Proteomes" id="UP000583387"/>
    </source>
</evidence>
<protein>
    <submittedName>
        <fullName evidence="2">Uncharacterized protein</fullName>
    </submittedName>
</protein>
<dbReference type="AlphaFoldDB" id="A0A7U7IA37"/>
<dbReference type="EMBL" id="CAJFCI010000037">
    <property type="protein sequence ID" value="CAD5107562.1"/>
    <property type="molecule type" value="Genomic_DNA"/>
</dbReference>
<proteinExistence type="predicted"/>
<reference evidence="2 3" key="1">
    <citation type="submission" date="2020-08" db="EMBL/GenBank/DDBJ databases">
        <authorList>
            <person name="Criscuolo A."/>
        </authorList>
    </citation>
    <scope>NUCLEOTIDE SEQUENCE [LARGE SCALE GENOMIC DNA]</scope>
    <source>
        <strain evidence="2">CIP111764</strain>
    </source>
</reference>